<name>A0A1G8QCJ3_9RHOB</name>
<dbReference type="Gene3D" id="3.20.20.80">
    <property type="entry name" value="Glycosidases"/>
    <property type="match status" value="1"/>
</dbReference>
<accession>A0A1G8QCJ3</accession>
<reference evidence="2 3" key="1">
    <citation type="submission" date="2016-10" db="EMBL/GenBank/DDBJ databases">
        <authorList>
            <person name="de Groot N.N."/>
        </authorList>
    </citation>
    <scope>NUCLEOTIDE SEQUENCE [LARGE SCALE GENOMIC DNA]</scope>
    <source>
        <strain evidence="2 3">DSM 28010</strain>
    </source>
</reference>
<evidence type="ECO:0000313" key="2">
    <source>
        <dbReference type="EMBL" id="SDJ02427.1"/>
    </source>
</evidence>
<dbReference type="EMBL" id="FNEB01000007">
    <property type="protein sequence ID" value="SDJ02427.1"/>
    <property type="molecule type" value="Genomic_DNA"/>
</dbReference>
<dbReference type="SUPFAM" id="SSF51445">
    <property type="entry name" value="(Trans)glycosidases"/>
    <property type="match status" value="1"/>
</dbReference>
<dbReference type="STRING" id="490829.SAMN05421850_107209"/>
<evidence type="ECO:0000313" key="3">
    <source>
        <dbReference type="Proteomes" id="UP000199340"/>
    </source>
</evidence>
<organism evidence="2 3">
    <name type="scientific">Lutimaribacter saemankumensis</name>
    <dbReference type="NCBI Taxonomy" id="490829"/>
    <lineage>
        <taxon>Bacteria</taxon>
        <taxon>Pseudomonadati</taxon>
        <taxon>Pseudomonadota</taxon>
        <taxon>Alphaproteobacteria</taxon>
        <taxon>Rhodobacterales</taxon>
        <taxon>Roseobacteraceae</taxon>
        <taxon>Lutimaribacter</taxon>
    </lineage>
</organism>
<proteinExistence type="predicted"/>
<keyword evidence="2" id="KW-0378">Hydrolase</keyword>
<keyword evidence="3" id="KW-1185">Reference proteome</keyword>
<dbReference type="GO" id="GO:0016787">
    <property type="term" value="F:hydrolase activity"/>
    <property type="evidence" value="ECO:0007669"/>
    <property type="project" value="UniProtKB-KW"/>
</dbReference>
<feature type="chain" id="PRO_5011655424" evidence="1">
    <location>
        <begin position="25"/>
        <end position="667"/>
    </location>
</feature>
<feature type="signal peptide" evidence="1">
    <location>
        <begin position="1"/>
        <end position="24"/>
    </location>
</feature>
<dbReference type="Proteomes" id="UP000199340">
    <property type="component" value="Unassembled WGS sequence"/>
</dbReference>
<sequence>MLRFCLKLLAFALTVAALVNSAFAQSDQHSDAWPTDALADDPSNPDLSFLNHVPAGSRGRVRAVGPDLFFEDGSRAVFWGANLQAYALFRTRPDNIRRHARRLAALGFNLVRVHHHDSRWVRPNIFGDKAPATTQIDQGAMANLDLWVAALKAEGIYVWLDLHVGREMTALDGIADFEEIAKGEADIRGFNYVSDTIRQRMAEFQRAYLEHVNPHTGMRYADDPAILAVLITNENDVTHHFGNALLPNKGVPAHSAAYMALARDFAADHDLPARKTWKAWEFGPSKIFLNDLEKRFFEPMIADIRATGFDGLIATTNTWGGNSVAALPSLTLGSIIDVHAYGVPGELRQNPREAASFIDWAAAAQVAGKPLSISEWNITRYPSEDRFAGPVRMAASAAFQGWDAPMIYGYSQRPLNGPTAHGPWSVAYDPAVVAMLPASALLFRQGHVRPAQATYALRLTPSQFFGQGIRPKTAAALRTIAEQSRLVVELPATPELAWLSALKADRAAIPVTDPDATFLDQGTGHIMSDTGQIRRDFRRGLYTVDSPNSQLAAGTLAGGRIDLSSISLESDMPMAAIAVQSLDGHAIAESTRIMISLTGRAIPLEDKALGYRVEPMQGQLRIRAPKDLRLTDGSGAPLADAGAHRIKDGVHIIELSRLRTTRWLLLQ</sequence>
<keyword evidence="1" id="KW-0732">Signal</keyword>
<dbReference type="AlphaFoldDB" id="A0A1G8QCJ3"/>
<protein>
    <submittedName>
        <fullName evidence="2">Cellulase (Glycosyl hydrolase family 5)</fullName>
    </submittedName>
</protein>
<evidence type="ECO:0000256" key="1">
    <source>
        <dbReference type="SAM" id="SignalP"/>
    </source>
</evidence>
<gene>
    <name evidence="2" type="ORF">SAMN05421850_107209</name>
</gene>
<dbReference type="InterPro" id="IPR017853">
    <property type="entry name" value="GH"/>
</dbReference>